<dbReference type="Pfam" id="PF09092">
    <property type="entry name" value="Lyase_N"/>
    <property type="match status" value="1"/>
</dbReference>
<feature type="domain" description="Polysaccharide lyase family 8 central" evidence="7">
    <location>
        <begin position="621"/>
        <end position="871"/>
    </location>
</feature>
<dbReference type="InterPro" id="IPR015177">
    <property type="entry name" value="Lyase_catalyt"/>
</dbReference>
<evidence type="ECO:0000256" key="5">
    <source>
        <dbReference type="PIRSR" id="PIRSR034515-3"/>
    </source>
</evidence>
<dbReference type="InterPro" id="IPR014718">
    <property type="entry name" value="GH-type_carb-bd"/>
</dbReference>
<feature type="site" description="Transition state stabilizer" evidence="4">
    <location>
        <position position="545"/>
    </location>
</feature>
<dbReference type="RefSeq" id="WP_203346341.1">
    <property type="nucleotide sequence ID" value="NZ_CP069194.1"/>
</dbReference>
<dbReference type="GO" id="GO:0005975">
    <property type="term" value="P:carbohydrate metabolic process"/>
    <property type="evidence" value="ECO:0007669"/>
    <property type="project" value="InterPro"/>
</dbReference>
<keyword evidence="2" id="KW-0456">Lyase</keyword>
<dbReference type="Gene3D" id="1.50.10.100">
    <property type="entry name" value="Chondroitin AC/alginate lyase"/>
    <property type="match status" value="1"/>
</dbReference>
<evidence type="ECO:0000256" key="4">
    <source>
        <dbReference type="PIRSR" id="PIRSR034515-2"/>
    </source>
</evidence>
<feature type="domain" description="Lyase catalytic" evidence="9">
    <location>
        <begin position="240"/>
        <end position="588"/>
    </location>
</feature>
<dbReference type="AlphaFoldDB" id="A0AA92LRU0"/>
<feature type="site" description="Important for catalytic activity against all substrates" evidence="4">
    <location>
        <position position="186"/>
    </location>
</feature>
<feature type="site" description="Important for catalytic activity against dermatan sulfate substrate" evidence="4">
    <location>
        <position position="374"/>
    </location>
</feature>
<evidence type="ECO:0000256" key="6">
    <source>
        <dbReference type="SAM" id="SignalP"/>
    </source>
</evidence>
<dbReference type="InterPro" id="IPR003159">
    <property type="entry name" value="Lyase_8_central_dom"/>
</dbReference>
<dbReference type="GO" id="GO:0034000">
    <property type="term" value="F:chondroitin-sulfate-ABC endolyase activity"/>
    <property type="evidence" value="ECO:0007669"/>
    <property type="project" value="InterPro"/>
</dbReference>
<evidence type="ECO:0000313" key="10">
    <source>
        <dbReference type="EMBL" id="QRG81525.1"/>
    </source>
</evidence>
<feature type="active site" description="Proton acceptor" evidence="3">
    <location>
        <position position="375"/>
    </location>
</feature>
<sequence>MTLKLLPLAVFSALQSGAVMAADVDTTSYLQPAGHMYFFEQGMPAPIQAEKGTLSLNNDFRKDGDTGLKWEFERKGKLIFNQRIGYKHFEANGKDQSTSAFTTWIYNTKANKGQLRFSFKEAGETQVYFDVNMDFEGWRQLMIPFEDMTGKATETMDQLVVDTTDMADTGTIYLDQVMVSIPVDPRWSTRDAQVPFVNLAADIAPNQHWLALHRYYGFINQYQDRQHESAKATSSVKAPRSIADIHEKLHAFALGTAPGNSDAKLAEIEKKYAAYNLKEVDGVIVGEGLDNSNRLKLFLDKGVNRGLLDENGFEVVFDTADLRRYGELMLDIARALQGKLDDNTRADLTDKYVKLTRYGLAQGYTAESGVGTAHHFGYTLRALFQAHYLARDLLQAHGLSKDVTEMMAWFSGTGRIYRPVEEMTSFNVDVMNTQLRGMLYSILMQEDVEKRDMLLAQFGFWLSKSISTSHGLSGGFKQDGSIFHHSQHYPAYAKGALTGLTPVVEALARTKYAIDTHAHETLKKATAMSEIWSNDGLTLMSITGRHPTGKEGISVEPFQHMAMAGTPDGTQDIDPDMASAYLRLTKGMKDDSFRRFLLDKGFKAGSVAQGNWAMNYASMGIQRRDDWVAAVRGFSRYLVSHESYANANRYGRYINYGQLEIMDADGKTRAFSHDGWDWSRWPGTTAVQLPMEQVEAHLLNVDRFSGLEEMLFSEQTYAGAVSNGKNGLYAMVLQGHPKYDASFRANKSVFFFDNRIVALGSDIVTKVKDYPTQTTLFQHAIRSPRDTMLVNGNAYQGSEKALKAARNGHQQIIDPDGNAYFVPGNSVVKVAAQKQQSLHQKNSSATEGEFATAVIDHGKAPDKAGYEYAVLINPEQKELLTFARTLDDKKAAPYRVLQKDSQAHVVVDRASRTTGYAVFAPSEFKSGVIASVDKPAMLMVEKKGQAINLAMVNPDLNLYQGKEASQYTEDDVQKEVSIYSREWRHSPSQPVANSVVLKGHWQADSLPTTVSLTRVKDTTVVNFTTVEANPIQITLNKIK</sequence>
<evidence type="ECO:0000256" key="1">
    <source>
        <dbReference type="ARBA" id="ARBA00006699"/>
    </source>
</evidence>
<dbReference type="InterPro" id="IPR011071">
    <property type="entry name" value="Lyase_8-like_C"/>
</dbReference>
<evidence type="ECO:0000259" key="9">
    <source>
        <dbReference type="Pfam" id="PF09093"/>
    </source>
</evidence>
<dbReference type="GO" id="GO:0030246">
    <property type="term" value="F:carbohydrate binding"/>
    <property type="evidence" value="ECO:0007669"/>
    <property type="project" value="InterPro"/>
</dbReference>
<dbReference type="GO" id="GO:0006027">
    <property type="term" value="P:glycosaminoglycan catabolic process"/>
    <property type="evidence" value="ECO:0007669"/>
    <property type="project" value="InterPro"/>
</dbReference>
<dbReference type="SUPFAM" id="SSF49863">
    <property type="entry name" value="Hyaluronate lyase-like, C-terminal domain"/>
    <property type="match status" value="1"/>
</dbReference>
<evidence type="ECO:0000256" key="3">
    <source>
        <dbReference type="PIRSR" id="PIRSR034515-1"/>
    </source>
</evidence>
<dbReference type="Pfam" id="PF09093">
    <property type="entry name" value="Lyase_catalyt"/>
    <property type="match status" value="1"/>
</dbReference>
<protein>
    <recommendedName>
        <fullName evidence="12">Chondroitin ABC lyase</fullName>
    </recommendedName>
</protein>
<dbReference type="PANTHER" id="PTHR37322">
    <property type="match status" value="1"/>
</dbReference>
<comment type="similarity">
    <text evidence="1">Belongs to the polysaccharide lyase 8 family.</text>
</comment>
<name>A0AA92LRU0_9VIBR</name>
<dbReference type="Gene3D" id="2.70.98.10">
    <property type="match status" value="1"/>
</dbReference>
<dbReference type="Gene3D" id="2.60.220.10">
    <property type="entry name" value="Polysaccharide lyase family 8-like, C-terminal"/>
    <property type="match status" value="1"/>
</dbReference>
<keyword evidence="6" id="KW-0732">Signal</keyword>
<dbReference type="Gene3D" id="2.60.120.430">
    <property type="entry name" value="Galactose-binding lectin"/>
    <property type="match status" value="1"/>
</dbReference>
<organism evidence="10 11">
    <name type="scientific">Vibrio diabolicus</name>
    <dbReference type="NCBI Taxonomy" id="50719"/>
    <lineage>
        <taxon>Bacteria</taxon>
        <taxon>Pseudomonadati</taxon>
        <taxon>Pseudomonadota</taxon>
        <taxon>Gammaproteobacteria</taxon>
        <taxon>Vibrionales</taxon>
        <taxon>Vibrionaceae</taxon>
        <taxon>Vibrio</taxon>
        <taxon>Vibrio diabolicus subgroup</taxon>
    </lineage>
</organism>
<dbReference type="Proteomes" id="UP000596337">
    <property type="component" value="Plasmid pSLV18-213K"/>
</dbReference>
<dbReference type="InterPro" id="IPR015176">
    <property type="entry name" value="Lyase_N"/>
</dbReference>
<keyword evidence="10" id="KW-0614">Plasmid</keyword>
<dbReference type="InterPro" id="IPR011013">
    <property type="entry name" value="Gal_mutarotase_sf_dom"/>
</dbReference>
<feature type="active site" description="Proton acceptor" evidence="3">
    <location>
        <position position="485"/>
    </location>
</feature>
<dbReference type="GO" id="GO:0046872">
    <property type="term" value="F:metal ion binding"/>
    <property type="evidence" value="ECO:0007669"/>
    <property type="project" value="UniProtKB-KW"/>
</dbReference>
<dbReference type="InterPro" id="IPR008929">
    <property type="entry name" value="Chondroitin_lyas"/>
</dbReference>
<reference evidence="10 11" key="1">
    <citation type="submission" date="2021-01" db="EMBL/GenBank/DDBJ databases">
        <title>Characterization of a novel blaVMB-2- harboring plasmid in Vibrio diabolicus.</title>
        <authorList>
            <person name="Liu M."/>
        </authorList>
    </citation>
    <scope>NUCLEOTIDE SEQUENCE [LARGE SCALE GENOMIC DNA]</scope>
    <source>
        <strain evidence="10 11">SLV18</strain>
        <plasmid evidence="10 11">pSLV18-213K</plasmid>
    </source>
</reference>
<feature type="chain" id="PRO_5041671614" description="Chondroitin ABC lyase" evidence="6">
    <location>
        <begin position="22"/>
        <end position="1039"/>
    </location>
</feature>
<dbReference type="PANTHER" id="PTHR37322:SF3">
    <property type="entry name" value="CHONDROITIN SULFATE ABC EXOLYASE"/>
    <property type="match status" value="1"/>
</dbReference>
<feature type="signal peptide" evidence="6">
    <location>
        <begin position="1"/>
        <end position="21"/>
    </location>
</feature>
<proteinExistence type="inferred from homology"/>
<dbReference type="InterPro" id="IPR039174">
    <property type="entry name" value="Chondroitin_ABC_lyase"/>
</dbReference>
<dbReference type="EMBL" id="CP069194">
    <property type="protein sequence ID" value="QRG81525.1"/>
    <property type="molecule type" value="Genomic_DNA"/>
</dbReference>
<accession>A0AA92LRU0</accession>
<gene>
    <name evidence="10" type="ORF">JOS67_00210</name>
</gene>
<feature type="domain" description="Lyase N-terminal" evidence="8">
    <location>
        <begin position="38"/>
        <end position="196"/>
    </location>
</feature>
<dbReference type="SUPFAM" id="SSF48230">
    <property type="entry name" value="Chondroitin AC/alginate lyase"/>
    <property type="match status" value="1"/>
</dbReference>
<evidence type="ECO:0000259" key="8">
    <source>
        <dbReference type="Pfam" id="PF09092"/>
    </source>
</evidence>
<dbReference type="SUPFAM" id="SSF74650">
    <property type="entry name" value="Galactose mutarotase-like"/>
    <property type="match status" value="1"/>
</dbReference>
<dbReference type="SUPFAM" id="SSF49785">
    <property type="entry name" value="Galactose-binding domain-like"/>
    <property type="match status" value="1"/>
</dbReference>
<dbReference type="Pfam" id="PF02278">
    <property type="entry name" value="Lyase_8"/>
    <property type="match status" value="1"/>
</dbReference>
<geneLocation type="plasmid" evidence="10 11">
    <name>pSLV18-213K</name>
</geneLocation>
<evidence type="ECO:0000256" key="2">
    <source>
        <dbReference type="ARBA" id="ARBA00023239"/>
    </source>
</evidence>
<dbReference type="InterPro" id="IPR024200">
    <property type="entry name" value="Chondroitinase_ABC_I"/>
</dbReference>
<feature type="binding site" evidence="5">
    <location>
        <position position="175"/>
    </location>
    <ligand>
        <name>Ca(2+)</name>
        <dbReference type="ChEBI" id="CHEBI:29108"/>
    </ligand>
</feature>
<feature type="site" description="Important for catalytic activity against all substrates" evidence="4">
    <location>
        <position position="642"/>
    </location>
</feature>
<evidence type="ECO:0000313" key="11">
    <source>
        <dbReference type="Proteomes" id="UP000596337"/>
    </source>
</evidence>
<evidence type="ECO:0008006" key="12">
    <source>
        <dbReference type="Google" id="ProtNLM"/>
    </source>
</evidence>
<dbReference type="InterPro" id="IPR008979">
    <property type="entry name" value="Galactose-bd-like_sf"/>
</dbReference>
<feature type="binding site" evidence="5">
    <location>
        <position position="63"/>
    </location>
    <ligand>
        <name>Ca(2+)</name>
        <dbReference type="ChEBI" id="CHEBI:29108"/>
    </ligand>
</feature>
<dbReference type="GO" id="GO:0005576">
    <property type="term" value="C:extracellular region"/>
    <property type="evidence" value="ECO:0007669"/>
    <property type="project" value="InterPro"/>
</dbReference>
<evidence type="ECO:0000259" key="7">
    <source>
        <dbReference type="Pfam" id="PF02278"/>
    </source>
</evidence>
<feature type="active site" description="Proton donor" evidence="3">
    <location>
        <position position="492"/>
    </location>
</feature>
<dbReference type="PIRSF" id="PIRSF034515">
    <property type="entry name" value="Chondroitinase"/>
    <property type="match status" value="1"/>
</dbReference>
<keyword evidence="5" id="KW-0479">Metal-binding</keyword>
<keyword evidence="5" id="KW-0106">Calcium</keyword>